<keyword evidence="2" id="KW-0472">Membrane</keyword>
<feature type="transmembrane region" description="Helical" evidence="2">
    <location>
        <begin position="49"/>
        <end position="68"/>
    </location>
</feature>
<dbReference type="EMBL" id="JAKWFO010000004">
    <property type="protein sequence ID" value="KAI9637261.1"/>
    <property type="molecule type" value="Genomic_DNA"/>
</dbReference>
<feature type="region of interest" description="Disordered" evidence="1">
    <location>
        <begin position="109"/>
        <end position="128"/>
    </location>
</feature>
<feature type="transmembrane region" description="Helical" evidence="2">
    <location>
        <begin position="147"/>
        <end position="174"/>
    </location>
</feature>
<feature type="compositionally biased region" description="Low complexity" evidence="1">
    <location>
        <begin position="1"/>
        <end position="18"/>
    </location>
</feature>
<proteinExistence type="predicted"/>
<feature type="region of interest" description="Disordered" evidence="1">
    <location>
        <begin position="314"/>
        <end position="369"/>
    </location>
</feature>
<dbReference type="AlphaFoldDB" id="A0AA38LXG1"/>
<feature type="compositionally biased region" description="Low complexity" evidence="1">
    <location>
        <begin position="322"/>
        <end position="332"/>
    </location>
</feature>
<feature type="transmembrane region" description="Helical" evidence="2">
    <location>
        <begin position="207"/>
        <end position="230"/>
    </location>
</feature>
<dbReference type="RefSeq" id="XP_052947038.1">
    <property type="nucleotide sequence ID" value="XM_053088458.1"/>
</dbReference>
<evidence type="ECO:0000313" key="3">
    <source>
        <dbReference type="EMBL" id="KAI9637261.1"/>
    </source>
</evidence>
<keyword evidence="2" id="KW-0812">Transmembrane</keyword>
<feature type="transmembrane region" description="Helical" evidence="2">
    <location>
        <begin position="250"/>
        <end position="268"/>
    </location>
</feature>
<dbReference type="Proteomes" id="UP001164286">
    <property type="component" value="Unassembled WGS sequence"/>
</dbReference>
<evidence type="ECO:0000313" key="4">
    <source>
        <dbReference type="Proteomes" id="UP001164286"/>
    </source>
</evidence>
<evidence type="ECO:0000256" key="1">
    <source>
        <dbReference type="SAM" id="MobiDB-lite"/>
    </source>
</evidence>
<evidence type="ECO:0000256" key="2">
    <source>
        <dbReference type="SAM" id="Phobius"/>
    </source>
</evidence>
<name>A0AA38LXG1_9TREE</name>
<reference evidence="3" key="1">
    <citation type="journal article" date="2022" name="G3 (Bethesda)">
        <title>High quality genome of the basidiomycete yeast Dioszegia hungarica PDD-24b-2 isolated from cloud water.</title>
        <authorList>
            <person name="Jarrige D."/>
            <person name="Haridas S."/>
            <person name="Bleykasten-Grosshans C."/>
            <person name="Joly M."/>
            <person name="Nadalig T."/>
            <person name="Sancelme M."/>
            <person name="Vuilleumier S."/>
            <person name="Grigoriev I.V."/>
            <person name="Amato P."/>
            <person name="Bringel F."/>
        </authorList>
    </citation>
    <scope>NUCLEOTIDE SEQUENCE</scope>
    <source>
        <strain evidence="3">PDD-24b-2</strain>
    </source>
</reference>
<feature type="region of interest" description="Disordered" evidence="1">
    <location>
        <begin position="1"/>
        <end position="37"/>
    </location>
</feature>
<accession>A0AA38LXG1</accession>
<feature type="compositionally biased region" description="Pro residues" evidence="1">
    <location>
        <begin position="358"/>
        <end position="369"/>
    </location>
</feature>
<dbReference type="GeneID" id="77727663"/>
<organism evidence="3 4">
    <name type="scientific">Dioszegia hungarica</name>
    <dbReference type="NCBI Taxonomy" id="4972"/>
    <lineage>
        <taxon>Eukaryota</taxon>
        <taxon>Fungi</taxon>
        <taxon>Dikarya</taxon>
        <taxon>Basidiomycota</taxon>
        <taxon>Agaricomycotina</taxon>
        <taxon>Tremellomycetes</taxon>
        <taxon>Tremellales</taxon>
        <taxon>Bulleribasidiaceae</taxon>
        <taxon>Dioszegia</taxon>
    </lineage>
</organism>
<gene>
    <name evidence="3" type="ORF">MKK02DRAFT_32147</name>
</gene>
<keyword evidence="2" id="KW-1133">Transmembrane helix</keyword>
<comment type="caution">
    <text evidence="3">The sequence shown here is derived from an EMBL/GenBank/DDBJ whole genome shotgun (WGS) entry which is preliminary data.</text>
</comment>
<sequence length="369" mass="40475">MSKKSSSLKSGTPSSLPPYDVDVEAGRGQGPGLKERKTSEEAYPNYNTGYVWILLQLLVCIFLFLLWMPNPSKNTALIAAGTDYIGAFKKCAGTSCEDWLKGGAGAAPASAPAADADAADPSKAERRDLSLQKRASSLDEAVDPAKFFVNVGLGLLIAFYLSLYLTILLIVRLFKIPDPPTPRDSSEPPEVERAKVRGARRRKFKLFAYRASRSIGVINVVFIFGCLVATGKSVATVRNKMELSRSNGIGGGFFLLLMSLFLSLYSCVRDLCNPSGRIRIWLGFRCWFPNKILFWDRKPLPVSNKVENTEMEVIKTDGATPSGSQRSQRSSGGSSGKDTKRPGIPKRPRRPIVKERPQQPPGAKPRPYL</sequence>
<evidence type="ECO:0008006" key="5">
    <source>
        <dbReference type="Google" id="ProtNLM"/>
    </source>
</evidence>
<keyword evidence="4" id="KW-1185">Reference proteome</keyword>
<feature type="compositionally biased region" description="Low complexity" evidence="1">
    <location>
        <begin position="109"/>
        <end position="119"/>
    </location>
</feature>
<protein>
    <recommendedName>
        <fullName evidence="5">Transmembrane protein</fullName>
    </recommendedName>
</protein>